<evidence type="ECO:0000256" key="2">
    <source>
        <dbReference type="SAM" id="Phobius"/>
    </source>
</evidence>
<dbReference type="AlphaFoldDB" id="A0A4S4EKZ4"/>
<reference evidence="4 5" key="1">
    <citation type="journal article" date="2018" name="Proc. Natl. Acad. Sci. U.S.A.">
        <title>Draft genome sequence of Camellia sinensis var. sinensis provides insights into the evolution of the tea genome and tea quality.</title>
        <authorList>
            <person name="Wei C."/>
            <person name="Yang H."/>
            <person name="Wang S."/>
            <person name="Zhao J."/>
            <person name="Liu C."/>
            <person name="Gao L."/>
            <person name="Xia E."/>
            <person name="Lu Y."/>
            <person name="Tai Y."/>
            <person name="She G."/>
            <person name="Sun J."/>
            <person name="Cao H."/>
            <person name="Tong W."/>
            <person name="Gao Q."/>
            <person name="Li Y."/>
            <person name="Deng W."/>
            <person name="Jiang X."/>
            <person name="Wang W."/>
            <person name="Chen Q."/>
            <person name="Zhang S."/>
            <person name="Li H."/>
            <person name="Wu J."/>
            <person name="Wang P."/>
            <person name="Li P."/>
            <person name="Shi C."/>
            <person name="Zheng F."/>
            <person name="Jian J."/>
            <person name="Huang B."/>
            <person name="Shan D."/>
            <person name="Shi M."/>
            <person name="Fang C."/>
            <person name="Yue Y."/>
            <person name="Li F."/>
            <person name="Li D."/>
            <person name="Wei S."/>
            <person name="Han B."/>
            <person name="Jiang C."/>
            <person name="Yin Y."/>
            <person name="Xia T."/>
            <person name="Zhang Z."/>
            <person name="Bennetzen J.L."/>
            <person name="Zhao S."/>
            <person name="Wan X."/>
        </authorList>
    </citation>
    <scope>NUCLEOTIDE SEQUENCE [LARGE SCALE GENOMIC DNA]</scope>
    <source>
        <strain evidence="5">cv. Shuchazao</strain>
        <tissue evidence="4">Leaf</tissue>
    </source>
</reference>
<dbReference type="Proteomes" id="UP000306102">
    <property type="component" value="Unassembled WGS sequence"/>
</dbReference>
<feature type="region of interest" description="Disordered" evidence="1">
    <location>
        <begin position="797"/>
        <end position="835"/>
    </location>
</feature>
<name>A0A4S4EKZ4_CAMSN</name>
<feature type="domain" description="PB1" evidence="3">
    <location>
        <begin position="660"/>
        <end position="737"/>
    </location>
</feature>
<accession>A0A4S4EKZ4</accession>
<evidence type="ECO:0000259" key="3">
    <source>
        <dbReference type="PROSITE" id="PS51745"/>
    </source>
</evidence>
<keyword evidence="2" id="KW-1133">Transmembrane helix</keyword>
<sequence>MGDDHFKPFVQTESPKHGNTFSDFDDDDFEIYVKKNQLFCERGKFSRGWVFWNQEDERCEFLPEHYFQLCTVISENLIQKIKSFFRELRFLQEQVLVQFWKALEFGGGYLLTTKDQPFGLNTTHEGLCSYRLISVDYQFDVDGESDECLGLPGRVFKYQRPEFTPNVRYYSCKEYPQRDRAVNSDIWGSLALPVFDDIGWGCVGVLELVTSAEMKHCISLFKHWICNDLEAVGLRSSRTCNYSYCQHDEDKALEIALVEIRVVLEVVCRTHFLPLAQTWILCRPCSAVAYDDSFGVSCLEQLTSIIDVVCLREKDKFPFSNACASHHIRKGQGVVGRAYSSNKLVFCKDITQFSIIEYPLAHYAHEYGLASCFAICLRSSYTGDNVYVVEFFLPPSNTEGEDPMIIVVPLLTTMKQHFQSFMVASGEELGEQLPIEVIDLSKDDKLDSLPQIARSPADRMEIKGQMEWQDLSDQQLIKMDTIYTGNDVVSKIEKTNNVVASSFKKCIPDSSQRQYRKAGIQISFEDIQQRFGMKLNDAAKSLCGKLTFLGKLSLARFFGKIHILFVVANIKSVLLICVVAFVVSRSTLKRACREYNISCWSTRKRNKENETLSNKFVQVAAPDQIRQSSQSSISDPSHRKYLATAAPTELHFMAAQATSIVTLKVKYGDDYIKFQFPVLSGMVEFQQEVAKRLSLKAGAYIVKYQDDNNDWILIACDEDLQDYILAASILAGMLDNIVSLQFCGGRTKKGETEPGRKNTFPDDGLSDRLMPLGLSKRLPPTAANRRHRALDVKCGCGRSGALADNQDAPDNDMPDIVTEDEAVSDDVTHEEAAQP</sequence>
<keyword evidence="5" id="KW-1185">Reference proteome</keyword>
<organism evidence="4 5">
    <name type="scientific">Camellia sinensis var. sinensis</name>
    <name type="common">China tea</name>
    <dbReference type="NCBI Taxonomy" id="542762"/>
    <lineage>
        <taxon>Eukaryota</taxon>
        <taxon>Viridiplantae</taxon>
        <taxon>Streptophyta</taxon>
        <taxon>Embryophyta</taxon>
        <taxon>Tracheophyta</taxon>
        <taxon>Spermatophyta</taxon>
        <taxon>Magnoliopsida</taxon>
        <taxon>eudicotyledons</taxon>
        <taxon>Gunneridae</taxon>
        <taxon>Pentapetalae</taxon>
        <taxon>asterids</taxon>
        <taxon>Ericales</taxon>
        <taxon>Theaceae</taxon>
        <taxon>Camellia</taxon>
    </lineage>
</organism>
<dbReference type="PROSITE" id="PS51745">
    <property type="entry name" value="PB1"/>
    <property type="match status" value="1"/>
</dbReference>
<feature type="transmembrane region" description="Helical" evidence="2">
    <location>
        <begin position="561"/>
        <end position="583"/>
    </location>
</feature>
<gene>
    <name evidence="4" type="ORF">TEA_011392</name>
</gene>
<keyword evidence="2" id="KW-0812">Transmembrane</keyword>
<keyword evidence="2" id="KW-0472">Membrane</keyword>
<evidence type="ECO:0000313" key="4">
    <source>
        <dbReference type="EMBL" id="THG16676.1"/>
    </source>
</evidence>
<dbReference type="PANTHER" id="PTHR32002:SF62">
    <property type="entry name" value="PROTEIN NLP6-LIKE ISOFORM X1"/>
    <property type="match status" value="1"/>
</dbReference>
<protein>
    <recommendedName>
        <fullName evidence="3">PB1 domain-containing protein</fullName>
    </recommendedName>
</protein>
<dbReference type="PANTHER" id="PTHR32002">
    <property type="entry name" value="PROTEIN NLP8"/>
    <property type="match status" value="1"/>
</dbReference>
<dbReference type="EMBL" id="SDRB02003928">
    <property type="protein sequence ID" value="THG16676.1"/>
    <property type="molecule type" value="Genomic_DNA"/>
</dbReference>
<feature type="compositionally biased region" description="Basic and acidic residues" evidence="1">
    <location>
        <begin position="826"/>
        <end position="835"/>
    </location>
</feature>
<dbReference type="Pfam" id="PF22922">
    <property type="entry name" value="GAF_NLP"/>
    <property type="match status" value="1"/>
</dbReference>
<dbReference type="Pfam" id="PF00564">
    <property type="entry name" value="PB1"/>
    <property type="match status" value="1"/>
</dbReference>
<dbReference type="GO" id="GO:0003700">
    <property type="term" value="F:DNA-binding transcription factor activity"/>
    <property type="evidence" value="ECO:0007669"/>
    <property type="project" value="InterPro"/>
</dbReference>
<dbReference type="STRING" id="542762.A0A4S4EKZ4"/>
<dbReference type="InterPro" id="IPR045012">
    <property type="entry name" value="NLP"/>
</dbReference>
<dbReference type="InterPro" id="IPR053793">
    <property type="entry name" value="PB1-like"/>
</dbReference>
<evidence type="ECO:0000256" key="1">
    <source>
        <dbReference type="SAM" id="MobiDB-lite"/>
    </source>
</evidence>
<dbReference type="InterPro" id="IPR000270">
    <property type="entry name" value="PB1_dom"/>
</dbReference>
<dbReference type="SUPFAM" id="SSF54277">
    <property type="entry name" value="CAD &amp; PB1 domains"/>
    <property type="match status" value="1"/>
</dbReference>
<dbReference type="SMART" id="SM00666">
    <property type="entry name" value="PB1"/>
    <property type="match status" value="1"/>
</dbReference>
<feature type="compositionally biased region" description="Acidic residues" evidence="1">
    <location>
        <begin position="807"/>
        <end position="824"/>
    </location>
</feature>
<comment type="caution">
    <text evidence="4">The sequence shown here is derived from an EMBL/GenBank/DDBJ whole genome shotgun (WGS) entry which is preliminary data.</text>
</comment>
<proteinExistence type="predicted"/>
<evidence type="ECO:0000313" key="5">
    <source>
        <dbReference type="Proteomes" id="UP000306102"/>
    </source>
</evidence>
<dbReference type="Gene3D" id="3.10.20.90">
    <property type="entry name" value="Phosphatidylinositol 3-kinase Catalytic Subunit, Chain A, domain 1"/>
    <property type="match status" value="1"/>
</dbReference>
<dbReference type="InterPro" id="IPR055081">
    <property type="entry name" value="NLP1-9_GAF"/>
</dbReference>